<evidence type="ECO:0000256" key="1">
    <source>
        <dbReference type="ARBA" id="ARBA00007118"/>
    </source>
</evidence>
<dbReference type="AlphaFoldDB" id="A0A0E9MXJ7"/>
<dbReference type="GO" id="GO:0016491">
    <property type="term" value="F:oxidoreductase activity"/>
    <property type="evidence" value="ECO:0007669"/>
    <property type="project" value="UniProtKB-UniRule"/>
</dbReference>
<comment type="cofactor">
    <cofactor evidence="8">
        <name>FMN</name>
        <dbReference type="ChEBI" id="CHEBI:58210"/>
    </cofactor>
    <text evidence="8">Binds 1 FMN per subunit.</text>
</comment>
<comment type="caution">
    <text evidence="10">The sequence shown here is derived from an EMBL/GenBank/DDBJ whole genome shotgun (WGS) entry which is preliminary data.</text>
</comment>
<feature type="binding site" description="in other chain" evidence="8">
    <location>
        <begin position="144"/>
        <end position="146"/>
    </location>
    <ligand>
        <name>FMN</name>
        <dbReference type="ChEBI" id="CHEBI:58210"/>
        <note>ligand shared between dimeric partners</note>
    </ligand>
</feature>
<evidence type="ECO:0000256" key="4">
    <source>
        <dbReference type="ARBA" id="ARBA00022857"/>
    </source>
</evidence>
<dbReference type="RefSeq" id="WP_046367958.1">
    <property type="nucleotide sequence ID" value="NZ_BBWV01000001.1"/>
</dbReference>
<accession>A0A0E9MXJ7</accession>
<dbReference type="InterPro" id="IPR000415">
    <property type="entry name" value="Nitroreductase-like"/>
</dbReference>
<feature type="binding site" evidence="8">
    <location>
        <position position="48"/>
    </location>
    <ligand>
        <name>FMN</name>
        <dbReference type="ChEBI" id="CHEBI:58210"/>
        <note>ligand shared between dimeric partners</note>
    </ligand>
</feature>
<evidence type="ECO:0000256" key="6">
    <source>
        <dbReference type="ARBA" id="ARBA00023027"/>
    </source>
</evidence>
<keyword evidence="4 7" id="KW-0521">NADP</keyword>
<keyword evidence="11" id="KW-1185">Reference proteome</keyword>
<evidence type="ECO:0000313" key="10">
    <source>
        <dbReference type="EMBL" id="GAO42228.1"/>
    </source>
</evidence>
<evidence type="ECO:0000256" key="5">
    <source>
        <dbReference type="ARBA" id="ARBA00023002"/>
    </source>
</evidence>
<keyword evidence="3 7" id="KW-0288">FMN</keyword>
<organism evidence="10 11">
    <name type="scientific">Flavihumibacter petaseus NBRC 106054</name>
    <dbReference type="NCBI Taxonomy" id="1220578"/>
    <lineage>
        <taxon>Bacteria</taxon>
        <taxon>Pseudomonadati</taxon>
        <taxon>Bacteroidota</taxon>
        <taxon>Chitinophagia</taxon>
        <taxon>Chitinophagales</taxon>
        <taxon>Chitinophagaceae</taxon>
        <taxon>Flavihumibacter</taxon>
    </lineage>
</organism>
<keyword evidence="2 7" id="KW-0285">Flavoprotein</keyword>
<keyword evidence="6 7" id="KW-0520">NAD</keyword>
<comment type="similarity">
    <text evidence="1 7">Belongs to the nitroreductase family.</text>
</comment>
<dbReference type="SUPFAM" id="SSF55469">
    <property type="entry name" value="FMN-dependent nitroreductase-like"/>
    <property type="match status" value="1"/>
</dbReference>
<dbReference type="InterPro" id="IPR052530">
    <property type="entry name" value="NAD(P)H_nitroreductase"/>
</dbReference>
<dbReference type="Pfam" id="PF00881">
    <property type="entry name" value="Nitroreductase"/>
    <property type="match status" value="1"/>
</dbReference>
<proteinExistence type="inferred from homology"/>
<reference evidence="10 11" key="1">
    <citation type="submission" date="2015-04" db="EMBL/GenBank/DDBJ databases">
        <title>Whole genome shotgun sequence of Flavihumibacter petaseus NBRC 106054.</title>
        <authorList>
            <person name="Miyazawa S."/>
            <person name="Hosoyama A."/>
            <person name="Hashimoto M."/>
            <person name="Noguchi M."/>
            <person name="Tsuchikane K."/>
            <person name="Ohji S."/>
            <person name="Yamazoe A."/>
            <person name="Ichikawa N."/>
            <person name="Kimura A."/>
            <person name="Fujita N."/>
        </authorList>
    </citation>
    <scope>NUCLEOTIDE SEQUENCE [LARGE SCALE GENOMIC DNA]</scope>
    <source>
        <strain evidence="10 11">NBRC 106054</strain>
    </source>
</reference>
<dbReference type="Gene3D" id="3.40.109.10">
    <property type="entry name" value="NADH Oxidase"/>
    <property type="match status" value="1"/>
</dbReference>
<keyword evidence="5 7" id="KW-0560">Oxidoreductase</keyword>
<evidence type="ECO:0000256" key="2">
    <source>
        <dbReference type="ARBA" id="ARBA00022630"/>
    </source>
</evidence>
<dbReference type="EMBL" id="BBWV01000001">
    <property type="protein sequence ID" value="GAO42228.1"/>
    <property type="molecule type" value="Genomic_DNA"/>
</dbReference>
<dbReference type="OrthoDB" id="9804207at2"/>
<dbReference type="InterPro" id="IPR029479">
    <property type="entry name" value="Nitroreductase"/>
</dbReference>
<evidence type="ECO:0000256" key="8">
    <source>
        <dbReference type="PIRSR" id="PIRSR000232-1"/>
    </source>
</evidence>
<feature type="domain" description="Nitroreductase" evidence="9">
    <location>
        <begin position="14"/>
        <end position="175"/>
    </location>
</feature>
<sequence length="196" mass="21495">MNENNKAALVSEVIRERRSTKPASLNGKPISDEEFRAVIEMADWAPTHGHTEPWLFLIHSGDKGRAFCQAHADTWKEITPAERFTTATYDKLKHMGDLASHVVVAVMKRGDNPKIPLIEEISAAAAATQNVLLAATAHGISSFWSTGGLAHNPALKTLLQLGEHDIVLGILYFGYSDAEPANGKRLKPLSEKFVWS</sequence>
<evidence type="ECO:0000256" key="3">
    <source>
        <dbReference type="ARBA" id="ARBA00022643"/>
    </source>
</evidence>
<dbReference type="PANTHER" id="PTHR43821:SF1">
    <property type="entry name" value="NAD(P)H NITROREDUCTASE YDJA-RELATED"/>
    <property type="match status" value="1"/>
</dbReference>
<gene>
    <name evidence="10" type="ORF">FPE01S_01_12410</name>
</gene>
<dbReference type="Proteomes" id="UP000033121">
    <property type="component" value="Unassembled WGS sequence"/>
</dbReference>
<evidence type="ECO:0000313" key="11">
    <source>
        <dbReference type="Proteomes" id="UP000033121"/>
    </source>
</evidence>
<name>A0A0E9MXJ7_9BACT</name>
<evidence type="ECO:0000259" key="9">
    <source>
        <dbReference type="Pfam" id="PF00881"/>
    </source>
</evidence>
<dbReference type="CDD" id="cd02135">
    <property type="entry name" value="YdjA-like"/>
    <property type="match status" value="1"/>
</dbReference>
<dbReference type="InterPro" id="IPR026021">
    <property type="entry name" value="YdjA-like"/>
</dbReference>
<dbReference type="STRING" id="1220578.FPE01S_01_12410"/>
<dbReference type="PANTHER" id="PTHR43821">
    <property type="entry name" value="NAD(P)H NITROREDUCTASE YDJA-RELATED"/>
    <property type="match status" value="1"/>
</dbReference>
<dbReference type="PIRSF" id="PIRSF000232">
    <property type="entry name" value="YdjA"/>
    <property type="match status" value="1"/>
</dbReference>
<evidence type="ECO:0000256" key="7">
    <source>
        <dbReference type="PIRNR" id="PIRNR000232"/>
    </source>
</evidence>
<feature type="binding site" description="in other chain" evidence="8">
    <location>
        <begin position="17"/>
        <end position="19"/>
    </location>
    <ligand>
        <name>FMN</name>
        <dbReference type="ChEBI" id="CHEBI:58210"/>
        <note>ligand shared between dimeric partners</note>
    </ligand>
</feature>
<dbReference type="EC" id="1.-.-.-" evidence="7"/>
<protein>
    <recommendedName>
        <fullName evidence="7">Putative NAD(P)H nitroreductase</fullName>
        <ecNumber evidence="7">1.-.-.-</ecNumber>
    </recommendedName>
</protein>